<dbReference type="Proteomes" id="UP000319949">
    <property type="component" value="Unassembled WGS sequence"/>
</dbReference>
<reference evidence="2 3" key="1">
    <citation type="submission" date="2019-06" db="EMBL/GenBank/DDBJ databases">
        <title>Genomic Encyclopedia of Type Strains, Phase IV (KMG-V): Genome sequencing to study the core and pangenomes of soil and plant-associated prokaryotes.</title>
        <authorList>
            <person name="Whitman W."/>
        </authorList>
    </citation>
    <scope>NUCLEOTIDE SEQUENCE [LARGE SCALE GENOMIC DNA]</scope>
    <source>
        <strain evidence="2 3">BR 510</strain>
    </source>
</reference>
<proteinExistence type="predicted"/>
<evidence type="ECO:0000313" key="3">
    <source>
        <dbReference type="Proteomes" id="UP000319949"/>
    </source>
</evidence>
<feature type="compositionally biased region" description="Basic and acidic residues" evidence="1">
    <location>
        <begin position="56"/>
        <end position="69"/>
    </location>
</feature>
<protein>
    <submittedName>
        <fullName evidence="2">Uncharacterized protein</fullName>
    </submittedName>
</protein>
<evidence type="ECO:0000313" key="2">
    <source>
        <dbReference type="EMBL" id="TWA97128.1"/>
    </source>
</evidence>
<dbReference type="EMBL" id="VITK01000006">
    <property type="protein sequence ID" value="TWA97128.1"/>
    <property type="molecule type" value="Genomic_DNA"/>
</dbReference>
<dbReference type="AlphaFoldDB" id="A0A560DJ38"/>
<feature type="region of interest" description="Disordered" evidence="1">
    <location>
        <begin position="33"/>
        <end position="69"/>
    </location>
</feature>
<accession>A0A560DJ38</accession>
<comment type="caution">
    <text evidence="2">The sequence shown here is derived from an EMBL/GenBank/DDBJ whole genome shotgun (WGS) entry which is preliminary data.</text>
</comment>
<name>A0A560DJ38_9BRAD</name>
<organism evidence="2 3">
    <name type="scientific">Bradyrhizobium stylosanthis</name>
    <dbReference type="NCBI Taxonomy" id="1803665"/>
    <lineage>
        <taxon>Bacteria</taxon>
        <taxon>Pseudomonadati</taxon>
        <taxon>Pseudomonadota</taxon>
        <taxon>Alphaproteobacteria</taxon>
        <taxon>Hyphomicrobiales</taxon>
        <taxon>Nitrobacteraceae</taxon>
        <taxon>Bradyrhizobium</taxon>
    </lineage>
</organism>
<keyword evidence="3" id="KW-1185">Reference proteome</keyword>
<sequence>MMRGMIALRLRQLPARERRSRRSRYAVAAIRCGPGMGRELARQDTSHKQAPATPKRQTEHDPALASRSE</sequence>
<gene>
    <name evidence="2" type="ORF">FBZ96_106179</name>
</gene>
<evidence type="ECO:0000256" key="1">
    <source>
        <dbReference type="SAM" id="MobiDB-lite"/>
    </source>
</evidence>